<dbReference type="InterPro" id="IPR009057">
    <property type="entry name" value="Homeodomain-like_sf"/>
</dbReference>
<dbReference type="Pfam" id="PF01498">
    <property type="entry name" value="HTH_Tnp_Tc3_2"/>
    <property type="match status" value="1"/>
</dbReference>
<feature type="domain" description="Transposase Tc1-like" evidence="1">
    <location>
        <begin position="73"/>
        <end position="141"/>
    </location>
</feature>
<organism evidence="2 3">
    <name type="scientific">Mytilus edulis</name>
    <name type="common">Blue mussel</name>
    <dbReference type="NCBI Taxonomy" id="6550"/>
    <lineage>
        <taxon>Eukaryota</taxon>
        <taxon>Metazoa</taxon>
        <taxon>Spiralia</taxon>
        <taxon>Lophotrochozoa</taxon>
        <taxon>Mollusca</taxon>
        <taxon>Bivalvia</taxon>
        <taxon>Autobranchia</taxon>
        <taxon>Pteriomorphia</taxon>
        <taxon>Mytilida</taxon>
        <taxon>Mytiloidea</taxon>
        <taxon>Mytilidae</taxon>
        <taxon>Mytilinae</taxon>
        <taxon>Mytilus</taxon>
    </lineage>
</organism>
<dbReference type="Gene3D" id="3.30.420.10">
    <property type="entry name" value="Ribonuclease H-like superfamily/Ribonuclease H"/>
    <property type="match status" value="1"/>
</dbReference>
<proteinExistence type="predicted"/>
<comment type="caution">
    <text evidence="2">The sequence shown here is derived from an EMBL/GenBank/DDBJ whole genome shotgun (WGS) entry which is preliminary data.</text>
</comment>
<dbReference type="InterPro" id="IPR002492">
    <property type="entry name" value="Transposase_Tc1-like"/>
</dbReference>
<reference evidence="2" key="1">
    <citation type="submission" date="2021-03" db="EMBL/GenBank/DDBJ databases">
        <authorList>
            <person name="Bekaert M."/>
        </authorList>
    </citation>
    <scope>NUCLEOTIDE SEQUENCE</scope>
</reference>
<dbReference type="OrthoDB" id="6125033at2759"/>
<sequence length="205" mass="23797">MAKHGKELSDDTKKAIISLIESGHRASSVAKSLGIAKSTISRLLKRWRMRGNTENVPRSGRRKTVTKRAENTLSRIVKTSRRSTLKDITKEFNTRTPAKVSRRTVQRKLHELGYTRRSVRKKIGIRVVNQKKRVVYCRSKLHWTVNNQWKKVIFTDEMMMVIKPDGTLKVWRKFGGSQMKFGDLNVWDMLHSDRPPILKLWSGDV</sequence>
<gene>
    <name evidence="2" type="ORF">MEDL_10227</name>
</gene>
<evidence type="ECO:0000259" key="1">
    <source>
        <dbReference type="Pfam" id="PF01498"/>
    </source>
</evidence>
<dbReference type="GO" id="GO:0003677">
    <property type="term" value="F:DNA binding"/>
    <property type="evidence" value="ECO:0007669"/>
    <property type="project" value="InterPro"/>
</dbReference>
<dbReference type="InterPro" id="IPR036388">
    <property type="entry name" value="WH-like_DNA-bd_sf"/>
</dbReference>
<dbReference type="InterPro" id="IPR036397">
    <property type="entry name" value="RNaseH_sf"/>
</dbReference>
<dbReference type="SUPFAM" id="SSF46689">
    <property type="entry name" value="Homeodomain-like"/>
    <property type="match status" value="1"/>
</dbReference>
<dbReference type="GO" id="GO:0015074">
    <property type="term" value="P:DNA integration"/>
    <property type="evidence" value="ECO:0007669"/>
    <property type="project" value="InterPro"/>
</dbReference>
<evidence type="ECO:0000313" key="3">
    <source>
        <dbReference type="Proteomes" id="UP000683360"/>
    </source>
</evidence>
<dbReference type="Proteomes" id="UP000683360">
    <property type="component" value="Unassembled WGS sequence"/>
</dbReference>
<evidence type="ECO:0000313" key="2">
    <source>
        <dbReference type="EMBL" id="CAG2195250.1"/>
    </source>
</evidence>
<dbReference type="AlphaFoldDB" id="A0A8S3QJ31"/>
<dbReference type="Gene3D" id="1.10.10.10">
    <property type="entry name" value="Winged helix-like DNA-binding domain superfamily/Winged helix DNA-binding domain"/>
    <property type="match status" value="1"/>
</dbReference>
<dbReference type="GO" id="GO:0006313">
    <property type="term" value="P:DNA transposition"/>
    <property type="evidence" value="ECO:0007669"/>
    <property type="project" value="InterPro"/>
</dbReference>
<keyword evidence="3" id="KW-1185">Reference proteome</keyword>
<name>A0A8S3QJ31_MYTED</name>
<dbReference type="EMBL" id="CAJPWZ010000511">
    <property type="protein sequence ID" value="CAG2195250.1"/>
    <property type="molecule type" value="Genomic_DNA"/>
</dbReference>
<accession>A0A8S3QJ31</accession>
<protein>
    <recommendedName>
        <fullName evidence="1">Transposase Tc1-like domain-containing protein</fullName>
    </recommendedName>
</protein>
<dbReference type="Pfam" id="PF13551">
    <property type="entry name" value="HTH_29"/>
    <property type="match status" value="1"/>
</dbReference>